<dbReference type="InterPro" id="IPR009091">
    <property type="entry name" value="RCC1/BLIP-II"/>
</dbReference>
<feature type="non-terminal residue" evidence="1">
    <location>
        <position position="1"/>
    </location>
</feature>
<dbReference type="Proteomes" id="UP000236291">
    <property type="component" value="Unassembled WGS sequence"/>
</dbReference>
<dbReference type="InterPro" id="IPR000408">
    <property type="entry name" value="Reg_chr_condens"/>
</dbReference>
<dbReference type="STRING" id="57577.A0A2K3M4G1"/>
<gene>
    <name evidence="1" type="ORF">L195_g041747</name>
</gene>
<protein>
    <submittedName>
        <fullName evidence="1">Putative E3 ubiquitin-protein ligase HERC1-like protein</fullName>
    </submittedName>
</protein>
<evidence type="ECO:0000313" key="2">
    <source>
        <dbReference type="Proteomes" id="UP000236291"/>
    </source>
</evidence>
<comment type="caution">
    <text evidence="1">The sequence shown here is derived from an EMBL/GenBank/DDBJ whole genome shotgun (WGS) entry which is preliminary data.</text>
</comment>
<dbReference type="EMBL" id="ASHM01049341">
    <property type="protein sequence ID" value="PNX85676.1"/>
    <property type="molecule type" value="Genomic_DNA"/>
</dbReference>
<reference evidence="1 2" key="2">
    <citation type="journal article" date="2017" name="Front. Plant Sci.">
        <title>Gene Classification and Mining of Molecular Markers Useful in Red Clover (Trifolium pratense) Breeding.</title>
        <authorList>
            <person name="Istvanek J."/>
            <person name="Dluhosova J."/>
            <person name="Dluhos P."/>
            <person name="Patkova L."/>
            <person name="Nedelnik J."/>
            <person name="Repkova J."/>
        </authorList>
    </citation>
    <scope>NUCLEOTIDE SEQUENCE [LARGE SCALE GENOMIC DNA]</scope>
    <source>
        <strain evidence="2">cv. Tatra</strain>
        <tissue evidence="1">Young leaves</tissue>
    </source>
</reference>
<dbReference type="SUPFAM" id="SSF50985">
    <property type="entry name" value="RCC1/BLIP-II"/>
    <property type="match status" value="1"/>
</dbReference>
<reference evidence="1 2" key="1">
    <citation type="journal article" date="2014" name="Am. J. Bot.">
        <title>Genome assembly and annotation for red clover (Trifolium pratense; Fabaceae).</title>
        <authorList>
            <person name="Istvanek J."/>
            <person name="Jaros M."/>
            <person name="Krenek A."/>
            <person name="Repkova J."/>
        </authorList>
    </citation>
    <scope>NUCLEOTIDE SEQUENCE [LARGE SCALE GENOMIC DNA]</scope>
    <source>
        <strain evidence="2">cv. Tatra</strain>
        <tissue evidence="1">Young leaves</tissue>
    </source>
</reference>
<dbReference type="AlphaFoldDB" id="A0A2K3M4G1"/>
<dbReference type="Gene3D" id="2.130.10.30">
    <property type="entry name" value="Regulator of chromosome condensation 1/beta-lactamase-inhibitor protein II"/>
    <property type="match status" value="1"/>
</dbReference>
<evidence type="ECO:0000313" key="1">
    <source>
        <dbReference type="EMBL" id="PNX85676.1"/>
    </source>
</evidence>
<accession>A0A2K3M4G1</accession>
<dbReference type="Pfam" id="PF00415">
    <property type="entry name" value="RCC1"/>
    <property type="match status" value="1"/>
</dbReference>
<name>A0A2K3M4G1_TRIPR</name>
<organism evidence="1 2">
    <name type="scientific">Trifolium pratense</name>
    <name type="common">Red clover</name>
    <dbReference type="NCBI Taxonomy" id="57577"/>
    <lineage>
        <taxon>Eukaryota</taxon>
        <taxon>Viridiplantae</taxon>
        <taxon>Streptophyta</taxon>
        <taxon>Embryophyta</taxon>
        <taxon>Tracheophyta</taxon>
        <taxon>Spermatophyta</taxon>
        <taxon>Magnoliopsida</taxon>
        <taxon>eudicotyledons</taxon>
        <taxon>Gunneridae</taxon>
        <taxon>Pentapetalae</taxon>
        <taxon>rosids</taxon>
        <taxon>fabids</taxon>
        <taxon>Fabales</taxon>
        <taxon>Fabaceae</taxon>
        <taxon>Papilionoideae</taxon>
        <taxon>50 kb inversion clade</taxon>
        <taxon>NPAAA clade</taxon>
        <taxon>Hologalegina</taxon>
        <taxon>IRL clade</taxon>
        <taxon>Trifolieae</taxon>
        <taxon>Trifolium</taxon>
    </lineage>
</organism>
<sequence length="141" mass="15448">GCWSSSSVLVTSYRKKLEAELNFSDAEMLNLQPMVVAAGAWHAAVVGWDGRVCRWGRGRYSCLGHGNEECENHIGMAKPKDGCTLPFGCGKPRYIQGELVPGRGCLIYHRKGIEQSIFKVIFLKLVTQENTTVTDEGSIAG</sequence>
<proteinExistence type="predicted"/>